<evidence type="ECO:0000256" key="3">
    <source>
        <dbReference type="ARBA" id="ARBA00023134"/>
    </source>
</evidence>
<feature type="transmembrane region" description="Helical" evidence="6">
    <location>
        <begin position="844"/>
        <end position="866"/>
    </location>
</feature>
<reference evidence="9" key="1">
    <citation type="submission" date="2025-08" db="UniProtKB">
        <authorList>
            <consortium name="RefSeq"/>
        </authorList>
    </citation>
    <scope>IDENTIFICATION</scope>
    <source>
        <tissue evidence="9">Whole sample</tissue>
    </source>
</reference>
<proteinExistence type="inferred from homology"/>
<dbReference type="KEGG" id="cvn:111102099"/>
<feature type="compositionally biased region" description="Basic residues" evidence="5">
    <location>
        <begin position="987"/>
        <end position="997"/>
    </location>
</feature>
<dbReference type="Pfam" id="PF04548">
    <property type="entry name" value="AIG1"/>
    <property type="match status" value="1"/>
</dbReference>
<dbReference type="Proteomes" id="UP000694844">
    <property type="component" value="Chromosome 6"/>
</dbReference>
<dbReference type="PANTHER" id="PTHR10903">
    <property type="entry name" value="GTPASE, IMAP FAMILY MEMBER-RELATED"/>
    <property type="match status" value="1"/>
</dbReference>
<dbReference type="OrthoDB" id="6156482at2759"/>
<protein>
    <submittedName>
        <fullName evidence="9">Uncharacterized protein LOC111102099</fullName>
    </submittedName>
</protein>
<keyword evidence="4" id="KW-0175">Coiled coil</keyword>
<keyword evidence="6" id="KW-0812">Transmembrane</keyword>
<feature type="region of interest" description="Disordered" evidence="5">
    <location>
        <begin position="963"/>
        <end position="1006"/>
    </location>
</feature>
<dbReference type="AlphaFoldDB" id="A0A8B8AIT0"/>
<dbReference type="SUPFAM" id="SSF52540">
    <property type="entry name" value="P-loop containing nucleoside triphosphate hydrolases"/>
    <property type="match status" value="1"/>
</dbReference>
<feature type="compositionally biased region" description="Basic and acidic residues" evidence="5">
    <location>
        <begin position="870"/>
        <end position="882"/>
    </location>
</feature>
<evidence type="ECO:0000256" key="1">
    <source>
        <dbReference type="ARBA" id="ARBA00008535"/>
    </source>
</evidence>
<gene>
    <name evidence="9" type="primary">LOC111102099</name>
</gene>
<dbReference type="InterPro" id="IPR027417">
    <property type="entry name" value="P-loop_NTPase"/>
</dbReference>
<keyword evidence="8" id="KW-1185">Reference proteome</keyword>
<feature type="region of interest" description="Disordered" evidence="5">
    <location>
        <begin position="870"/>
        <end position="894"/>
    </location>
</feature>
<dbReference type="FunFam" id="3.40.50.300:FF:000366">
    <property type="entry name" value="GTPase, IMAP family member 2"/>
    <property type="match status" value="1"/>
</dbReference>
<feature type="domain" description="AIG1-type G" evidence="7">
    <location>
        <begin position="213"/>
        <end position="416"/>
    </location>
</feature>
<name>A0A8B8AIT0_CRAVI</name>
<evidence type="ECO:0000256" key="6">
    <source>
        <dbReference type="SAM" id="Phobius"/>
    </source>
</evidence>
<evidence type="ECO:0000259" key="7">
    <source>
        <dbReference type="PROSITE" id="PS51720"/>
    </source>
</evidence>
<dbReference type="PANTHER" id="PTHR10903:SF184">
    <property type="entry name" value="GTP-BINDING PROTEIN A"/>
    <property type="match status" value="1"/>
</dbReference>
<evidence type="ECO:0000256" key="5">
    <source>
        <dbReference type="SAM" id="MobiDB-lite"/>
    </source>
</evidence>
<dbReference type="GeneID" id="111102099"/>
<keyword evidence="6" id="KW-0472">Membrane</keyword>
<dbReference type="RefSeq" id="XP_022290458.1">
    <property type="nucleotide sequence ID" value="XM_022434750.1"/>
</dbReference>
<evidence type="ECO:0000256" key="2">
    <source>
        <dbReference type="ARBA" id="ARBA00022741"/>
    </source>
</evidence>
<feature type="coiled-coil region" evidence="4">
    <location>
        <begin position="412"/>
        <end position="473"/>
    </location>
</feature>
<keyword evidence="2" id="KW-0547">Nucleotide-binding</keyword>
<dbReference type="InterPro" id="IPR006703">
    <property type="entry name" value="G_AIG1"/>
</dbReference>
<evidence type="ECO:0000313" key="9">
    <source>
        <dbReference type="RefSeq" id="XP_022290458.1"/>
    </source>
</evidence>
<comment type="similarity">
    <text evidence="1">Belongs to the TRAFAC class TrmE-Era-EngA-EngB-Septin-like GTPase superfamily. AIG1/Toc34/Toc159-like paraseptin GTPase family. IAN subfamily.</text>
</comment>
<keyword evidence="6" id="KW-1133">Transmembrane helix</keyword>
<sequence length="1006" mass="114850">MEKLGLLAVCNADERLWFYFPSMNRRKFDNKQFEEFKKSSVLSFQFGKEKQFPIFVFYRFVIKCMKLPLWKIHMNRKCQCIYDEVACFSFRGHIVLLCVFNFQIQVQVCHPANDIEANLLKEIKSMLENTMEEFRNQNYKFDIGYKCQYGKFHDEELNFIPEVDLMDLTNTDEKILCKFCSNTHELGNGIYWASPKQNRRHSEGSSSVLYSKDKEIRIVLLGKTGSGKSATGNTILGLKDAFESRLSGESITRVCSLKTSVRFNKKIVIVDTPGIFDTRIPNEIIQKEIYKCVGMTSPGPHAFIFVISVANRFTEEEHQTFYFFVQQFGKNILQYVFLLFTRKDELDRHKIDLMDHLKGYPPKLIEKFGGRTTAFDNTLKGVELDKQVQDLLRKITTNLERNGGECYTNEMYKNAEKQIQKLESEKKKKNVESRKDVLREIEKKVEEKYKQQMEQERNTLAKVIAELECLHEDQKQEAKKMTNFMNEEAETKRHKTIDSEEFERRRTDMLYTGYLLLFLQCFWTTKSQQHLSAIRCFGTGFTMDASCPANHKMFPLEVLVGSVLKSTGCPNNLVKGANTTAEALCCSQTDSSCLDTYRNTQNSTVTYIYHVNCIGRQSCITYAVSRATTTGPVVYCDQILYHSTTTLLELKYQCIADNKFLTLSTVGTTSVSELYDLHIVLQDYADSGISPLTQQIQCSIETSDCHGEIQIVAKDLRLFSEGGQCYQNLSINETGLNSVQTFSCRNNTNFIQNLNFYISQTNHIILTFMNSYNQSGGYLWIQILPVNFSHSFTVSCPPVEENQQCFPTTTEPPTSTIATTTVDRNVNAAINSDEKEAPNEKGDIGLIIGVVLGIFLLIVVVGIALFKAQEKASSTDHPRDSGENGQKPHLKTDSRITVNIPPISHHHQYHQATNETMRSKQQESAEILTTDNKGMFQNNDYYKGDPGISNQEGPRMSLDLQRETGVTDVESRIRHGQLPPLGNNTNAKKKIKKKKNKVATDTEEAG</sequence>
<accession>A0A8B8AIT0</accession>
<evidence type="ECO:0000313" key="8">
    <source>
        <dbReference type="Proteomes" id="UP000694844"/>
    </source>
</evidence>
<organism evidence="8 9">
    <name type="scientific">Crassostrea virginica</name>
    <name type="common">Eastern oyster</name>
    <dbReference type="NCBI Taxonomy" id="6565"/>
    <lineage>
        <taxon>Eukaryota</taxon>
        <taxon>Metazoa</taxon>
        <taxon>Spiralia</taxon>
        <taxon>Lophotrochozoa</taxon>
        <taxon>Mollusca</taxon>
        <taxon>Bivalvia</taxon>
        <taxon>Autobranchia</taxon>
        <taxon>Pteriomorphia</taxon>
        <taxon>Ostreida</taxon>
        <taxon>Ostreoidea</taxon>
        <taxon>Ostreidae</taxon>
        <taxon>Crassostrea</taxon>
    </lineage>
</organism>
<dbReference type="GO" id="GO:0005525">
    <property type="term" value="F:GTP binding"/>
    <property type="evidence" value="ECO:0007669"/>
    <property type="project" value="UniProtKB-KW"/>
</dbReference>
<dbReference type="Gene3D" id="3.40.50.300">
    <property type="entry name" value="P-loop containing nucleotide triphosphate hydrolases"/>
    <property type="match status" value="1"/>
</dbReference>
<dbReference type="CDD" id="cd01852">
    <property type="entry name" value="AIG1"/>
    <property type="match status" value="1"/>
</dbReference>
<keyword evidence="3" id="KW-0342">GTP-binding</keyword>
<evidence type="ECO:0000256" key="4">
    <source>
        <dbReference type="SAM" id="Coils"/>
    </source>
</evidence>
<dbReference type="InterPro" id="IPR045058">
    <property type="entry name" value="GIMA/IAN/Toc"/>
</dbReference>
<dbReference type="PROSITE" id="PS51720">
    <property type="entry name" value="G_AIG1"/>
    <property type="match status" value="1"/>
</dbReference>